<dbReference type="EMBL" id="JFHR01000003">
    <property type="protein sequence ID" value="KEQ55030.1"/>
    <property type="molecule type" value="Genomic_DNA"/>
</dbReference>
<proteinExistence type="predicted"/>
<comment type="caution">
    <text evidence="11">The sequence shown here is derived from an EMBL/GenBank/DDBJ whole genome shotgun (WGS) entry which is preliminary data.</text>
</comment>
<evidence type="ECO:0000256" key="6">
    <source>
        <dbReference type="ARBA" id="ARBA00023077"/>
    </source>
</evidence>
<dbReference type="AlphaFoldDB" id="A0A081RIK7"/>
<dbReference type="SUPFAM" id="SSF56935">
    <property type="entry name" value="Porins"/>
    <property type="match status" value="1"/>
</dbReference>
<evidence type="ECO:0000256" key="1">
    <source>
        <dbReference type="ARBA" id="ARBA00004571"/>
    </source>
</evidence>
<accession>A0A081RIK7</accession>
<evidence type="ECO:0000256" key="9">
    <source>
        <dbReference type="ARBA" id="ARBA00023237"/>
    </source>
</evidence>
<evidence type="ECO:0000313" key="12">
    <source>
        <dbReference type="Proteomes" id="UP000028411"/>
    </source>
</evidence>
<keyword evidence="2" id="KW-0813">Transport</keyword>
<dbReference type="InterPro" id="IPR039426">
    <property type="entry name" value="TonB-dep_rcpt-like"/>
</dbReference>
<dbReference type="eggNOG" id="COG4771">
    <property type="taxonomic scope" value="Bacteria"/>
</dbReference>
<keyword evidence="6" id="KW-0798">TonB box</keyword>
<dbReference type="Pfam" id="PF00593">
    <property type="entry name" value="TonB_dep_Rec_b-barrel"/>
    <property type="match status" value="1"/>
</dbReference>
<gene>
    <name evidence="11" type="ORF">BV95_00579</name>
</gene>
<dbReference type="PANTHER" id="PTHR30069:SF29">
    <property type="entry name" value="HEMOGLOBIN AND HEMOGLOBIN-HAPTOGLOBIN-BINDING PROTEIN 1-RELATED"/>
    <property type="match status" value="1"/>
</dbReference>
<keyword evidence="5" id="KW-0732">Signal</keyword>
<evidence type="ECO:0000256" key="5">
    <source>
        <dbReference type="ARBA" id="ARBA00022729"/>
    </source>
</evidence>
<dbReference type="GO" id="GO:0044718">
    <property type="term" value="P:siderophore transmembrane transport"/>
    <property type="evidence" value="ECO:0007669"/>
    <property type="project" value="TreeGrafter"/>
</dbReference>
<reference evidence="11 12" key="1">
    <citation type="submission" date="2014-02" db="EMBL/GenBank/DDBJ databases">
        <title>Whole genome sequence of Sphingobium chlorophenolicum NBRC 16172.</title>
        <authorList>
            <person name="Gan H.M."/>
            <person name="Gan H.Y."/>
            <person name="Chew T.H."/>
            <person name="Savka M.A."/>
        </authorList>
    </citation>
    <scope>NUCLEOTIDE SEQUENCE [LARGE SCALE GENOMIC DNA]</scope>
    <source>
        <strain evidence="11 12">NBRC 16172</strain>
    </source>
</reference>
<sequence length="673" mass="73082">MTLTWVYGLALVLAQDTTAAPDGAAAAGGQPGVTSFPAASFAAARPNTAFDMIARLPGFAFDGGESLRGFGGTAGNVLIDGQRPSTKTDSLEGILRRIPASSVLRIDLIRGGTPGIDMQGRTVVANIVLSSAARTELTATGAVNAYSDGRVSPTLQFDASRRNGEGSVSGSVRYYDEDGGEFGYGSRQVRDGAGRVLREARARLTDIDQGLEVRGNAQSPLFGGLAHLNAALDVTGTDKSERYDYRQPRDRPADATVERYRRTGGEVGMDYTIGLGPSLQGKMVVVQSLRRRTYDSRSNQNRVLSDFSQVRTSGESILRGTITYTRSADFSIEGGGEGIFNFLNGTSALTLDGRPIVLPNASVRVEERRAEGFATANWRISPRWHIEAGARVETSTISQTGDTNSAASFFFPKPRAVVTWSPSERVQVRARVEREVGQLDFADFVATANLATGVVSAGNAKLEPERRWVFEAAFERRFWGSGDVVLTLRHAALQQVIDQVPVEGFNAPGNIGNGRRETAILDLTLPLARLGMQGGLLKARGQVISSRVIDPTTGRPRPISEDEPFSGSVTLTNDLPRLKSTWTVSLDSGYRERSYLIDEIQTIRRYPSLDAAWEYKPSAAWAVLAQVTDITRHARTRVQDIYAGLRSEAPIALTDRVRVRVPSAFYLRARRSW</sequence>
<keyword evidence="8 11" id="KW-0675">Receptor</keyword>
<organism evidence="11 12">
    <name type="scientific">Sphingobium chlorophenolicum</name>
    <dbReference type="NCBI Taxonomy" id="46429"/>
    <lineage>
        <taxon>Bacteria</taxon>
        <taxon>Pseudomonadati</taxon>
        <taxon>Pseudomonadota</taxon>
        <taxon>Alphaproteobacteria</taxon>
        <taxon>Sphingomonadales</taxon>
        <taxon>Sphingomonadaceae</taxon>
        <taxon>Sphingobium</taxon>
    </lineage>
</organism>
<evidence type="ECO:0000256" key="4">
    <source>
        <dbReference type="ARBA" id="ARBA00022692"/>
    </source>
</evidence>
<dbReference type="InterPro" id="IPR036942">
    <property type="entry name" value="Beta-barrel_TonB_sf"/>
</dbReference>
<evidence type="ECO:0000259" key="10">
    <source>
        <dbReference type="Pfam" id="PF00593"/>
    </source>
</evidence>
<keyword evidence="3" id="KW-1134">Transmembrane beta strand</keyword>
<feature type="domain" description="TonB-dependent receptor-like beta-barrel" evidence="10">
    <location>
        <begin position="236"/>
        <end position="517"/>
    </location>
</feature>
<evidence type="ECO:0000256" key="8">
    <source>
        <dbReference type="ARBA" id="ARBA00023170"/>
    </source>
</evidence>
<dbReference type="OrthoDB" id="7622322at2"/>
<dbReference type="GO" id="GO:0015344">
    <property type="term" value="F:siderophore uptake transmembrane transporter activity"/>
    <property type="evidence" value="ECO:0007669"/>
    <property type="project" value="TreeGrafter"/>
</dbReference>
<keyword evidence="4" id="KW-0812">Transmembrane</keyword>
<evidence type="ECO:0000256" key="7">
    <source>
        <dbReference type="ARBA" id="ARBA00023136"/>
    </source>
</evidence>
<dbReference type="PANTHER" id="PTHR30069">
    <property type="entry name" value="TONB-DEPENDENT OUTER MEMBRANE RECEPTOR"/>
    <property type="match status" value="1"/>
</dbReference>
<dbReference type="PATRIC" id="fig|46429.4.peg.566"/>
<keyword evidence="9" id="KW-0998">Cell outer membrane</keyword>
<dbReference type="RefSeq" id="WP_037447173.1">
    <property type="nucleotide sequence ID" value="NZ_JFHR01000003.1"/>
</dbReference>
<dbReference type="Proteomes" id="UP000028411">
    <property type="component" value="Unassembled WGS sequence"/>
</dbReference>
<dbReference type="GO" id="GO:0009279">
    <property type="term" value="C:cell outer membrane"/>
    <property type="evidence" value="ECO:0007669"/>
    <property type="project" value="UniProtKB-SubCell"/>
</dbReference>
<evidence type="ECO:0000256" key="2">
    <source>
        <dbReference type="ARBA" id="ARBA00022448"/>
    </source>
</evidence>
<keyword evidence="7" id="KW-0472">Membrane</keyword>
<comment type="subcellular location">
    <subcellularLocation>
        <location evidence="1">Cell outer membrane</location>
        <topology evidence="1">Multi-pass membrane protein</topology>
    </subcellularLocation>
</comment>
<evidence type="ECO:0000256" key="3">
    <source>
        <dbReference type="ARBA" id="ARBA00022452"/>
    </source>
</evidence>
<evidence type="ECO:0000313" key="11">
    <source>
        <dbReference type="EMBL" id="KEQ55030.1"/>
    </source>
</evidence>
<protein>
    <submittedName>
        <fullName evidence="11">TonB-dependent receptor</fullName>
    </submittedName>
</protein>
<dbReference type="Gene3D" id="2.40.170.20">
    <property type="entry name" value="TonB-dependent receptor, beta-barrel domain"/>
    <property type="match status" value="1"/>
</dbReference>
<name>A0A081RIK7_SPHCR</name>
<dbReference type="InterPro" id="IPR000531">
    <property type="entry name" value="Beta-barrel_TonB"/>
</dbReference>